<dbReference type="AlphaFoldDB" id="A0A3D8Q463"/>
<proteinExistence type="predicted"/>
<feature type="transmembrane region" description="Helical" evidence="1">
    <location>
        <begin position="16"/>
        <end position="37"/>
    </location>
</feature>
<keyword evidence="1" id="KW-0812">Transmembrane</keyword>
<evidence type="ECO:0000313" key="3">
    <source>
        <dbReference type="Proteomes" id="UP000256328"/>
    </source>
</evidence>
<evidence type="ECO:0000313" key="2">
    <source>
        <dbReference type="EMBL" id="RDW56480.1"/>
    </source>
</evidence>
<accession>A0A3D8Q463</accession>
<dbReference type="Proteomes" id="UP000256328">
    <property type="component" value="Unassembled WGS sequence"/>
</dbReference>
<comment type="caution">
    <text evidence="2">The sequence shown here is derived from an EMBL/GenBank/DDBJ whole genome shotgun (WGS) entry which is preliminary data.</text>
</comment>
<organism evidence="2 3">
    <name type="scientific">Coleophoma crateriformis</name>
    <dbReference type="NCBI Taxonomy" id="565419"/>
    <lineage>
        <taxon>Eukaryota</taxon>
        <taxon>Fungi</taxon>
        <taxon>Dikarya</taxon>
        <taxon>Ascomycota</taxon>
        <taxon>Pezizomycotina</taxon>
        <taxon>Leotiomycetes</taxon>
        <taxon>Helotiales</taxon>
        <taxon>Dermateaceae</taxon>
        <taxon>Coleophoma</taxon>
    </lineage>
</organism>
<keyword evidence="1" id="KW-0472">Membrane</keyword>
<gene>
    <name evidence="2" type="ORF">BP5796_13121</name>
</gene>
<protein>
    <submittedName>
        <fullName evidence="2">Uncharacterized protein</fullName>
    </submittedName>
</protein>
<evidence type="ECO:0000256" key="1">
    <source>
        <dbReference type="SAM" id="Phobius"/>
    </source>
</evidence>
<dbReference type="OrthoDB" id="5407225at2759"/>
<keyword evidence="3" id="KW-1185">Reference proteome</keyword>
<reference evidence="2 3" key="1">
    <citation type="journal article" date="2018" name="IMA Fungus">
        <title>IMA Genome-F 9: Draft genome sequence of Annulohypoxylon stygium, Aspergillus mulundensis, Berkeleyomyces basicola (syn. Thielaviopsis basicola), Ceratocystis smalleyi, two Cercospora beticola strains, Coleophoma cylindrospora, Fusarium fracticaudum, Phialophora cf. hyalina, and Morchella septimelata.</title>
        <authorList>
            <person name="Wingfield B.D."/>
            <person name="Bills G.F."/>
            <person name="Dong Y."/>
            <person name="Huang W."/>
            <person name="Nel W.J."/>
            <person name="Swalarsk-Parry B.S."/>
            <person name="Vaghefi N."/>
            <person name="Wilken P.M."/>
            <person name="An Z."/>
            <person name="de Beer Z.W."/>
            <person name="De Vos L."/>
            <person name="Chen L."/>
            <person name="Duong T.A."/>
            <person name="Gao Y."/>
            <person name="Hammerbacher A."/>
            <person name="Kikkert J.R."/>
            <person name="Li Y."/>
            <person name="Li H."/>
            <person name="Li K."/>
            <person name="Li Q."/>
            <person name="Liu X."/>
            <person name="Ma X."/>
            <person name="Naidoo K."/>
            <person name="Pethybridge S.J."/>
            <person name="Sun J."/>
            <person name="Steenkamp E.T."/>
            <person name="van der Nest M.A."/>
            <person name="van Wyk S."/>
            <person name="Wingfield M.J."/>
            <person name="Xiong C."/>
            <person name="Yue Q."/>
            <person name="Zhang X."/>
        </authorList>
    </citation>
    <scope>NUCLEOTIDE SEQUENCE [LARGE SCALE GENOMIC DNA]</scope>
    <source>
        <strain evidence="2 3">BP5796</strain>
    </source>
</reference>
<keyword evidence="1" id="KW-1133">Transmembrane helix</keyword>
<sequence>MSVNVDINTRLPGWQLLVRSCLALLLGGLANFFVKLYRIRSKFQRMQNDGLPMPPHHPVFGHLKLVAGVMSKVPRNAHSSVLSHQINRLFPDLGATFYIDTWPFGPPLLVIAGPSTATQALSLPKYHRLRQYMLPMTGGNDLVTMEGSE</sequence>
<dbReference type="EMBL" id="PDLN01000026">
    <property type="protein sequence ID" value="RDW56480.1"/>
    <property type="molecule type" value="Genomic_DNA"/>
</dbReference>
<name>A0A3D8Q463_9HELO</name>